<dbReference type="PANTHER" id="PTHR35841">
    <property type="entry name" value="PHOSPHONATES-BINDING PERIPLASMIC PROTEIN"/>
    <property type="match status" value="1"/>
</dbReference>
<dbReference type="SUPFAM" id="SSF53850">
    <property type="entry name" value="Periplasmic binding protein-like II"/>
    <property type="match status" value="1"/>
</dbReference>
<gene>
    <name evidence="1" type="ORF">DIATSA_LOCUS4736</name>
</gene>
<proteinExistence type="predicted"/>
<dbReference type="Proteomes" id="UP001153714">
    <property type="component" value="Chromosome 16"/>
</dbReference>
<dbReference type="Gene3D" id="3.40.190.10">
    <property type="entry name" value="Periplasmic binding protein-like II"/>
    <property type="match status" value="1"/>
</dbReference>
<protein>
    <submittedName>
        <fullName evidence="1">Uncharacterized protein</fullName>
    </submittedName>
</protein>
<dbReference type="Pfam" id="PF12974">
    <property type="entry name" value="Phosphonate-bd"/>
    <property type="match status" value="1"/>
</dbReference>
<reference evidence="1" key="2">
    <citation type="submission" date="2022-10" db="EMBL/GenBank/DDBJ databases">
        <authorList>
            <consortium name="ENA_rothamsted_submissions"/>
            <consortium name="culmorum"/>
            <person name="King R."/>
        </authorList>
    </citation>
    <scope>NUCLEOTIDE SEQUENCE</scope>
</reference>
<accession>A0A9N9R0C9</accession>
<evidence type="ECO:0000313" key="2">
    <source>
        <dbReference type="Proteomes" id="UP001153714"/>
    </source>
</evidence>
<sequence>MSEEKLELRIITYMCPTHPVQLYELIMELLEKSLKCYTSLQYESRTPGPFKDRPDPFTSNKVDLGFMTAGSYMRLRKAGNKSIELLPVTPVFTHQMNVDNEPGYFSDVIIHSDKKAHNVNTLLDLRGCTFAYSDEESLSGSKIILKTLKEKGENASFFGSTLRSGSHLASAQMVLSKQAEWAAVDSTTLLYSKKYMQDGGKDIILLETLGRLPPYPIVVNTSLKDEVKKSITKALLTLPQTQEWKKRFAKFGITKFDSNTDGSYDGPAAQMWAVQNEKINIRYY</sequence>
<name>A0A9N9R0C9_9NEOP</name>
<dbReference type="AlphaFoldDB" id="A0A9N9R0C9"/>
<reference evidence="1" key="1">
    <citation type="submission" date="2021-12" db="EMBL/GenBank/DDBJ databases">
        <authorList>
            <person name="King R."/>
        </authorList>
    </citation>
    <scope>NUCLEOTIDE SEQUENCE</scope>
</reference>
<organism evidence="1 2">
    <name type="scientific">Diatraea saccharalis</name>
    <name type="common">sugarcane borer</name>
    <dbReference type="NCBI Taxonomy" id="40085"/>
    <lineage>
        <taxon>Eukaryota</taxon>
        <taxon>Metazoa</taxon>
        <taxon>Ecdysozoa</taxon>
        <taxon>Arthropoda</taxon>
        <taxon>Hexapoda</taxon>
        <taxon>Insecta</taxon>
        <taxon>Pterygota</taxon>
        <taxon>Neoptera</taxon>
        <taxon>Endopterygota</taxon>
        <taxon>Lepidoptera</taxon>
        <taxon>Glossata</taxon>
        <taxon>Ditrysia</taxon>
        <taxon>Pyraloidea</taxon>
        <taxon>Crambidae</taxon>
        <taxon>Crambinae</taxon>
        <taxon>Diatraea</taxon>
    </lineage>
</organism>
<dbReference type="PANTHER" id="PTHR35841:SF1">
    <property type="entry name" value="PHOSPHONATES-BINDING PERIPLASMIC PROTEIN"/>
    <property type="match status" value="1"/>
</dbReference>
<keyword evidence="2" id="KW-1185">Reference proteome</keyword>
<dbReference type="EMBL" id="OU893347">
    <property type="protein sequence ID" value="CAG9786802.1"/>
    <property type="molecule type" value="Genomic_DNA"/>
</dbReference>
<dbReference type="OrthoDB" id="5310573at2759"/>
<evidence type="ECO:0000313" key="1">
    <source>
        <dbReference type="EMBL" id="CAG9786802.1"/>
    </source>
</evidence>